<dbReference type="RefSeq" id="WP_229981175.1">
    <property type="nucleotide sequence ID" value="NZ_JAJJPB010000004.1"/>
</dbReference>
<dbReference type="Proteomes" id="UP001165422">
    <property type="component" value="Unassembled WGS sequence"/>
</dbReference>
<evidence type="ECO:0000313" key="3">
    <source>
        <dbReference type="Proteomes" id="UP001165422"/>
    </source>
</evidence>
<dbReference type="InterPro" id="IPR006427">
    <property type="entry name" value="Portal_HK97"/>
</dbReference>
<organism evidence="2 3">
    <name type="scientific">Clostridium aromativorans</name>
    <dbReference type="NCBI Taxonomy" id="2836848"/>
    <lineage>
        <taxon>Bacteria</taxon>
        <taxon>Bacillati</taxon>
        <taxon>Bacillota</taxon>
        <taxon>Clostridia</taxon>
        <taxon>Eubacteriales</taxon>
        <taxon>Clostridiaceae</taxon>
        <taxon>Clostridium</taxon>
    </lineage>
</organism>
<feature type="region of interest" description="Disordered" evidence="1">
    <location>
        <begin position="392"/>
        <end position="419"/>
    </location>
</feature>
<dbReference type="Pfam" id="PF04860">
    <property type="entry name" value="Phage_portal"/>
    <property type="match status" value="1"/>
</dbReference>
<name>A0ABS8N3P2_9CLOT</name>
<accession>A0ABS8N3P2</accession>
<proteinExistence type="predicted"/>
<reference evidence="2" key="1">
    <citation type="submission" date="2021-11" db="EMBL/GenBank/DDBJ databases">
        <authorList>
            <person name="Qingchun L."/>
            <person name="Dong Z."/>
            <person name="Zongwei Q."/>
            <person name="Jia Z."/>
            <person name="Duotao L."/>
        </authorList>
    </citation>
    <scope>NUCLEOTIDE SEQUENCE</scope>
    <source>
        <strain evidence="2">WLY-B-L2</strain>
    </source>
</reference>
<sequence length="419" mass="47481">MNLLNKLFHRNRNPSDKQNTQRVEVMNGSPPIFTPFSGDAYSNDLYRSAVDSIAKNFSKLIPSHVIMNGEQRKDGDSVLNYILQSRPNPYMSTFDFLYKVSTHYFLYNNAFAYLSFDDKGSLEAIYPLSPLQVEFLTDATGALYCKFLFSRGKTFIFRYDDVMVLRRFYNSNDLLGDDNRAIMPTLDLAHTQNQGMENSIKNSAQIRGLLKYNQVLSGEKLKESKEAFINDYLSIENNGGIAALDTKMDYQPIENKPVFINGQQLNEIKNRIYSYLGVSENIVNCTYSEDEWSAFYESTIEPLATQMGQELTNKLFTQREQSFGNSIMLESDKLQFTSNSTKVTALKELMPLGLLTINQALKILNLPGIENGDTRYQTLNVADTDIVNQYQMKGGNNNAGEQGNQVSRNQDGQGTGQQE</sequence>
<comment type="caution">
    <text evidence="2">The sequence shown here is derived from an EMBL/GenBank/DDBJ whole genome shotgun (WGS) entry which is preliminary data.</text>
</comment>
<evidence type="ECO:0000313" key="2">
    <source>
        <dbReference type="EMBL" id="MCC9294375.1"/>
    </source>
</evidence>
<keyword evidence="3" id="KW-1185">Reference proteome</keyword>
<feature type="compositionally biased region" description="Polar residues" evidence="1">
    <location>
        <begin position="406"/>
        <end position="419"/>
    </location>
</feature>
<dbReference type="InterPro" id="IPR006944">
    <property type="entry name" value="Phage/GTA_portal"/>
</dbReference>
<gene>
    <name evidence="2" type="ORF">LN736_05735</name>
</gene>
<dbReference type="EMBL" id="JAJJPB010000004">
    <property type="protein sequence ID" value="MCC9294375.1"/>
    <property type="molecule type" value="Genomic_DNA"/>
</dbReference>
<dbReference type="NCBIfam" id="TIGR01537">
    <property type="entry name" value="portal_HK97"/>
    <property type="match status" value="1"/>
</dbReference>
<protein>
    <submittedName>
        <fullName evidence="2">Phage portal protein</fullName>
    </submittedName>
</protein>
<evidence type="ECO:0000256" key="1">
    <source>
        <dbReference type="SAM" id="MobiDB-lite"/>
    </source>
</evidence>
<feature type="region of interest" description="Disordered" evidence="1">
    <location>
        <begin position="1"/>
        <end position="21"/>
    </location>
</feature>
<feature type="compositionally biased region" description="Low complexity" evidence="1">
    <location>
        <begin position="394"/>
        <end position="405"/>
    </location>
</feature>